<keyword evidence="2" id="KW-0732">Signal</keyword>
<reference evidence="3 4" key="1">
    <citation type="submission" date="2018-11" db="EMBL/GenBank/DDBJ databases">
        <authorList>
            <person name="Criscuolo A."/>
        </authorList>
    </citation>
    <scope>NUCLEOTIDE SEQUENCE [LARGE SCALE GENOMIC DNA]</scope>
    <source>
        <strain evidence="3">ATB-66</strain>
    </source>
</reference>
<evidence type="ECO:0000256" key="1">
    <source>
        <dbReference type="SAM" id="MobiDB-lite"/>
    </source>
</evidence>
<keyword evidence="4" id="KW-1185">Reference proteome</keyword>
<feature type="compositionally biased region" description="Polar residues" evidence="1">
    <location>
        <begin position="26"/>
        <end position="41"/>
    </location>
</feature>
<feature type="chain" id="PRO_5039059197" evidence="2">
    <location>
        <begin position="19"/>
        <end position="228"/>
    </location>
</feature>
<dbReference type="OrthoDB" id="2870421at2"/>
<feature type="region of interest" description="Disordered" evidence="1">
    <location>
        <begin position="26"/>
        <end position="54"/>
    </location>
</feature>
<dbReference type="PROSITE" id="PS51257">
    <property type="entry name" value="PROKAR_LIPOPROTEIN"/>
    <property type="match status" value="1"/>
</dbReference>
<dbReference type="EMBL" id="UXAV01000042">
    <property type="protein sequence ID" value="VDC28970.1"/>
    <property type="molecule type" value="Genomic_DNA"/>
</dbReference>
<protein>
    <submittedName>
        <fullName evidence="3">Uncharacterized protein</fullName>
    </submittedName>
</protein>
<evidence type="ECO:0000313" key="3">
    <source>
        <dbReference type="EMBL" id="VDC28970.1"/>
    </source>
</evidence>
<feature type="signal peptide" evidence="2">
    <location>
        <begin position="1"/>
        <end position="18"/>
    </location>
</feature>
<evidence type="ECO:0000313" key="4">
    <source>
        <dbReference type="Proteomes" id="UP000270468"/>
    </source>
</evidence>
<accession>A0A3P5X3W7</accession>
<dbReference type="RefSeq" id="WP_124070538.1">
    <property type="nucleotide sequence ID" value="NZ_CBCRXF010000001.1"/>
</dbReference>
<dbReference type="Proteomes" id="UP000270468">
    <property type="component" value="Unassembled WGS sequence"/>
</dbReference>
<evidence type="ECO:0000256" key="2">
    <source>
        <dbReference type="SAM" id="SignalP"/>
    </source>
</evidence>
<name>A0A3P5X3W7_9BACL</name>
<proteinExistence type="predicted"/>
<dbReference type="AlphaFoldDB" id="A0A3P5X3W7"/>
<sequence>MRKIKFFIFALVAILVVAGCTKNGTSNDQSTAMDNSGSSDGTVGKDNGNAESGEKTTEINMSDFFLEDGAKAHFKGIGNEFAELDVEVSRPFEDYIVIHENNGGSLIRYIYKIEPDAIRTIAKKTIDLEEDFPSHEELDAMKPTGTYLKKPLEKGTTFDNWKIVETDVTVETPYKKFDHAIVIESQDQDIITRKYFVEGFGEVKRESIMAVEGEKDFTVISTLEAIDE</sequence>
<organism evidence="3 4">
    <name type="scientific">Filibacter tadaridae</name>
    <dbReference type="NCBI Taxonomy" id="2483811"/>
    <lineage>
        <taxon>Bacteria</taxon>
        <taxon>Bacillati</taxon>
        <taxon>Bacillota</taxon>
        <taxon>Bacilli</taxon>
        <taxon>Bacillales</taxon>
        <taxon>Caryophanaceae</taxon>
        <taxon>Filibacter</taxon>
    </lineage>
</organism>
<gene>
    <name evidence="3" type="ORF">FILTAD_01928</name>
</gene>